<feature type="domain" description="Fido" evidence="1">
    <location>
        <begin position="1"/>
        <end position="104"/>
    </location>
</feature>
<dbReference type="PROSITE" id="PS51459">
    <property type="entry name" value="FIDO"/>
    <property type="match status" value="1"/>
</dbReference>
<sequence>MEGNAQVRDLGLLQSAIFRPGASAFGEDAYPDLFDKAAALLQSLCRNHSFVDGNKRTAWLSTVTFLDINGIRLNVDTDVQERLVISIATGELEEIDKIADALRRFR</sequence>
<proteinExistence type="predicted"/>
<dbReference type="InterPro" id="IPR036597">
    <property type="entry name" value="Fido-like_dom_sf"/>
</dbReference>
<gene>
    <name evidence="2" type="ORF">F5X71_28160</name>
</gene>
<reference evidence="2 3" key="1">
    <citation type="journal article" date="2019" name="ACS Chem. Biol.">
        <title>Identification and Mobilization of a Cryptic Antibiotic Biosynthesis Gene Locus from a Human-Pathogenic Nocardia Isolate.</title>
        <authorList>
            <person name="Herisse M."/>
            <person name="Ishida K."/>
            <person name="Porter J.L."/>
            <person name="Howden B."/>
            <person name="Hertweck C."/>
            <person name="Stinear T.P."/>
            <person name="Pidot S.J."/>
        </authorList>
    </citation>
    <scope>NUCLEOTIDE SEQUENCE [LARGE SCALE GENOMIC DNA]</scope>
    <source>
        <strain evidence="2 3">AUSMDU00024985</strain>
    </source>
</reference>
<dbReference type="PANTHER" id="PTHR39426">
    <property type="entry name" value="HOMOLOGY TO DEATH-ON-CURING PROTEIN OF PHAGE P1"/>
    <property type="match status" value="1"/>
</dbReference>
<dbReference type="InterPro" id="IPR006440">
    <property type="entry name" value="Doc"/>
</dbReference>
<dbReference type="Pfam" id="PF02661">
    <property type="entry name" value="Fic"/>
    <property type="match status" value="1"/>
</dbReference>
<accession>A0A6G9Y3R0</accession>
<dbReference type="SUPFAM" id="SSF140931">
    <property type="entry name" value="Fic-like"/>
    <property type="match status" value="1"/>
</dbReference>
<dbReference type="PANTHER" id="PTHR39426:SF1">
    <property type="entry name" value="HOMOLOGY TO DEATH-ON-CURING PROTEIN OF PHAGE P1"/>
    <property type="match status" value="1"/>
</dbReference>
<dbReference type="AlphaFoldDB" id="A0A6G9Y3R0"/>
<organism evidence="2 3">
    <name type="scientific">Nocardia brasiliensis</name>
    <dbReference type="NCBI Taxonomy" id="37326"/>
    <lineage>
        <taxon>Bacteria</taxon>
        <taxon>Bacillati</taxon>
        <taxon>Actinomycetota</taxon>
        <taxon>Actinomycetes</taxon>
        <taxon>Mycobacteriales</taxon>
        <taxon>Nocardiaceae</taxon>
        <taxon>Nocardia</taxon>
    </lineage>
</organism>
<evidence type="ECO:0000259" key="1">
    <source>
        <dbReference type="PROSITE" id="PS51459"/>
    </source>
</evidence>
<dbReference type="InterPro" id="IPR003812">
    <property type="entry name" value="Fido"/>
</dbReference>
<dbReference type="GO" id="GO:0016301">
    <property type="term" value="F:kinase activity"/>
    <property type="evidence" value="ECO:0007669"/>
    <property type="project" value="InterPro"/>
</dbReference>
<dbReference type="NCBIfam" id="TIGR01550">
    <property type="entry name" value="DOC_P1"/>
    <property type="match status" value="1"/>
</dbReference>
<dbReference type="Proteomes" id="UP000501705">
    <property type="component" value="Chromosome"/>
</dbReference>
<dbReference type="EMBL" id="CP046171">
    <property type="protein sequence ID" value="QIS07750.1"/>
    <property type="molecule type" value="Genomic_DNA"/>
</dbReference>
<dbReference type="Gene3D" id="1.20.120.1870">
    <property type="entry name" value="Fic/DOC protein, Fido domain"/>
    <property type="match status" value="1"/>
</dbReference>
<evidence type="ECO:0000313" key="3">
    <source>
        <dbReference type="Proteomes" id="UP000501705"/>
    </source>
</evidence>
<protein>
    <submittedName>
        <fullName evidence="2">Type II toxin-antitoxin system death-on-curing family toxin</fullName>
    </submittedName>
</protein>
<dbReference type="InterPro" id="IPR053737">
    <property type="entry name" value="Type_II_TA_Toxin"/>
</dbReference>
<name>A0A6G9Y3R0_NOCBR</name>
<evidence type="ECO:0000313" key="2">
    <source>
        <dbReference type="EMBL" id="QIS07750.1"/>
    </source>
</evidence>